<keyword evidence="1" id="KW-1133">Transmembrane helix</keyword>
<evidence type="ECO:0000313" key="2">
    <source>
        <dbReference type="EMBL" id="SVD20585.1"/>
    </source>
</evidence>
<accession>A0A382TFN0</accession>
<gene>
    <name evidence="2" type="ORF">METZ01_LOCUS373439</name>
</gene>
<keyword evidence="1" id="KW-0472">Membrane</keyword>
<protein>
    <submittedName>
        <fullName evidence="2">Uncharacterized protein</fullName>
    </submittedName>
</protein>
<dbReference type="EMBL" id="UINC01136057">
    <property type="protein sequence ID" value="SVD20585.1"/>
    <property type="molecule type" value="Genomic_DNA"/>
</dbReference>
<sequence>IFYLVLIDSICANIAVWCSPKLMKWYTKYWKRFSKEFPLARGWTIYYFVLVVWIGYGLNRLGII</sequence>
<proteinExistence type="predicted"/>
<organism evidence="2">
    <name type="scientific">marine metagenome</name>
    <dbReference type="NCBI Taxonomy" id="408172"/>
    <lineage>
        <taxon>unclassified sequences</taxon>
        <taxon>metagenomes</taxon>
        <taxon>ecological metagenomes</taxon>
    </lineage>
</organism>
<feature type="transmembrane region" description="Helical" evidence="1">
    <location>
        <begin position="40"/>
        <end position="58"/>
    </location>
</feature>
<reference evidence="2" key="1">
    <citation type="submission" date="2018-05" db="EMBL/GenBank/DDBJ databases">
        <authorList>
            <person name="Lanie J.A."/>
            <person name="Ng W.-L."/>
            <person name="Kazmierczak K.M."/>
            <person name="Andrzejewski T.M."/>
            <person name="Davidsen T.M."/>
            <person name="Wayne K.J."/>
            <person name="Tettelin H."/>
            <person name="Glass J.I."/>
            <person name="Rusch D."/>
            <person name="Podicherti R."/>
            <person name="Tsui H.-C.T."/>
            <person name="Winkler M.E."/>
        </authorList>
    </citation>
    <scope>NUCLEOTIDE SEQUENCE</scope>
</reference>
<feature type="non-terminal residue" evidence="2">
    <location>
        <position position="1"/>
    </location>
</feature>
<evidence type="ECO:0000256" key="1">
    <source>
        <dbReference type="SAM" id="Phobius"/>
    </source>
</evidence>
<keyword evidence="1" id="KW-0812">Transmembrane</keyword>
<name>A0A382TFN0_9ZZZZ</name>
<dbReference type="AlphaFoldDB" id="A0A382TFN0"/>